<dbReference type="RefSeq" id="WP_271656263.1">
    <property type="nucleotide sequence ID" value="NZ_JAIVFG010000005.1"/>
</dbReference>
<gene>
    <name evidence="1" type="ORF">LBW59_04510</name>
</gene>
<dbReference type="EMBL" id="JAIVFG010000005">
    <property type="protein sequence ID" value="MDB0570037.1"/>
    <property type="molecule type" value="Genomic_DNA"/>
</dbReference>
<dbReference type="Proteomes" id="UP001144050">
    <property type="component" value="Unassembled WGS sequence"/>
</dbReference>
<accession>A0AAW5ZJ04</accession>
<proteinExistence type="predicted"/>
<organism evidence="1 2">
    <name type="scientific">Ralstonia solanacearum</name>
    <name type="common">Pseudomonas solanacearum</name>
    <dbReference type="NCBI Taxonomy" id="305"/>
    <lineage>
        <taxon>Bacteria</taxon>
        <taxon>Pseudomonadati</taxon>
        <taxon>Pseudomonadota</taxon>
        <taxon>Betaproteobacteria</taxon>
        <taxon>Burkholderiales</taxon>
        <taxon>Burkholderiaceae</taxon>
        <taxon>Ralstonia</taxon>
        <taxon>Ralstonia solanacearum species complex</taxon>
    </lineage>
</organism>
<evidence type="ECO:0000313" key="2">
    <source>
        <dbReference type="Proteomes" id="UP001144050"/>
    </source>
</evidence>
<comment type="caution">
    <text evidence="1">The sequence shown here is derived from an EMBL/GenBank/DDBJ whole genome shotgun (WGS) entry which is preliminary data.</text>
</comment>
<protein>
    <submittedName>
        <fullName evidence="1">Uncharacterized protein</fullName>
    </submittedName>
</protein>
<evidence type="ECO:0000313" key="1">
    <source>
        <dbReference type="EMBL" id="MDB0570037.1"/>
    </source>
</evidence>
<name>A0AAW5ZJ04_RALSL</name>
<reference evidence="1" key="1">
    <citation type="submission" date="2021-09" db="EMBL/GenBank/DDBJ databases">
        <title>Genomic analysis of Ralstonia spp.</title>
        <authorList>
            <person name="Aburjaile F."/>
            <person name="Ariute J.C."/>
            <person name="Pais A.K.L."/>
            <person name="Albuquerque G.M.R."/>
            <person name="Silva A.M.F."/>
            <person name="Brenig B."/>
            <person name="Azevedo V."/>
            <person name="Matiuzzi M."/>
            <person name="Ramos R."/>
            <person name="Goes-Neto A."/>
            <person name="Soares S."/>
            <person name="Iseppon A.M.B."/>
            <person name="Souza E."/>
            <person name="Gama M."/>
        </authorList>
    </citation>
    <scope>NUCLEOTIDE SEQUENCE</scope>
    <source>
        <strain evidence="1">CCRMRs91</strain>
    </source>
</reference>
<sequence>MARRLEKRTGNAVIADNDLRHGGEYFVFPLAGTEFTACKENCKKFNFPATQSFQETSRNHVGVTIAVPRTKKDDASPPRGMIRWRRAGGITTGLPISFGDGLVEARLVLLIRWSRKQPPLNGDLKAVTLNDHRTESTSE</sequence>
<dbReference type="AlphaFoldDB" id="A0AAW5ZJ04"/>